<gene>
    <name evidence="8" type="ORF">M666_02175</name>
</gene>
<keyword evidence="4" id="KW-0472">Membrane</keyword>
<dbReference type="Proteomes" id="UP000030786">
    <property type="component" value="Chromosome"/>
</dbReference>
<evidence type="ECO:0000256" key="1">
    <source>
        <dbReference type="ARBA" id="ARBA00004442"/>
    </source>
</evidence>
<evidence type="ECO:0000256" key="4">
    <source>
        <dbReference type="ARBA" id="ARBA00023136"/>
    </source>
</evidence>
<dbReference type="InterPro" id="IPR012944">
    <property type="entry name" value="SusD_RagB_dom"/>
</dbReference>
<dbReference type="InterPro" id="IPR011990">
    <property type="entry name" value="TPR-like_helical_dom_sf"/>
</dbReference>
<feature type="domain" description="SusD-like N-terminal" evidence="7">
    <location>
        <begin position="25"/>
        <end position="225"/>
    </location>
</feature>
<comment type="similarity">
    <text evidence="2">Belongs to the SusD family.</text>
</comment>
<dbReference type="KEGG" id="cbat:M666_02175"/>
<evidence type="ECO:0000313" key="9">
    <source>
        <dbReference type="Proteomes" id="UP000030786"/>
    </source>
</evidence>
<evidence type="ECO:0000313" key="8">
    <source>
        <dbReference type="EMBL" id="AIZ40484.1"/>
    </source>
</evidence>
<dbReference type="CDD" id="cd08977">
    <property type="entry name" value="SusD"/>
    <property type="match status" value="1"/>
</dbReference>
<dbReference type="GeneID" id="78059540"/>
<name>A0AAU8RRK1_9FLAO</name>
<dbReference type="SUPFAM" id="SSF48452">
    <property type="entry name" value="TPR-like"/>
    <property type="match status" value="1"/>
</dbReference>
<keyword evidence="5" id="KW-0998">Cell outer membrane</keyword>
<dbReference type="EMBL" id="CP009976">
    <property type="protein sequence ID" value="AIZ40484.1"/>
    <property type="molecule type" value="Genomic_DNA"/>
</dbReference>
<dbReference type="RefSeq" id="WP_029444918.1">
    <property type="nucleotide sequence ID" value="NZ_CP009976.1"/>
</dbReference>
<dbReference type="Gene3D" id="1.25.40.390">
    <property type="match status" value="1"/>
</dbReference>
<organism evidence="8 9">
    <name type="scientific">Cellulophaga baltica 18</name>
    <dbReference type="NCBI Taxonomy" id="1348584"/>
    <lineage>
        <taxon>Bacteria</taxon>
        <taxon>Pseudomonadati</taxon>
        <taxon>Bacteroidota</taxon>
        <taxon>Flavobacteriia</taxon>
        <taxon>Flavobacteriales</taxon>
        <taxon>Flavobacteriaceae</taxon>
        <taxon>Cellulophaga</taxon>
    </lineage>
</organism>
<evidence type="ECO:0000256" key="3">
    <source>
        <dbReference type="ARBA" id="ARBA00022729"/>
    </source>
</evidence>
<reference evidence="8 9" key="1">
    <citation type="journal article" date="2014" name="Environ. Microbiol.">
        <title>Contrasting genomic patterns and infection strategies of two co-existing Bacteroidetes podovirus genera.</title>
        <authorList>
            <person name="Holmfeldt K."/>
            <person name="Howard-Varona C."/>
            <person name="Solonenko N."/>
            <person name="Sullivan M.B."/>
        </authorList>
    </citation>
    <scope>NUCLEOTIDE SEQUENCE [LARGE SCALE GENOMIC DNA]</scope>
    <source>
        <strain evidence="8 9">18</strain>
    </source>
</reference>
<evidence type="ECO:0000256" key="5">
    <source>
        <dbReference type="ARBA" id="ARBA00023237"/>
    </source>
</evidence>
<comment type="subcellular location">
    <subcellularLocation>
        <location evidence="1">Cell outer membrane</location>
    </subcellularLocation>
</comment>
<dbReference type="Pfam" id="PF14322">
    <property type="entry name" value="SusD-like_3"/>
    <property type="match status" value="1"/>
</dbReference>
<keyword evidence="3" id="KW-0732">Signal</keyword>
<feature type="domain" description="RagB/SusD" evidence="6">
    <location>
        <begin position="311"/>
        <end position="495"/>
    </location>
</feature>
<evidence type="ECO:0000259" key="7">
    <source>
        <dbReference type="Pfam" id="PF14322"/>
    </source>
</evidence>
<proteinExistence type="inferred from homology"/>
<protein>
    <submittedName>
        <fullName evidence="8">Carbohydrate-binding protein SusD</fullName>
    </submittedName>
</protein>
<accession>A0AAU8RRK1</accession>
<dbReference type="InterPro" id="IPR033985">
    <property type="entry name" value="SusD-like_N"/>
</dbReference>
<evidence type="ECO:0000259" key="6">
    <source>
        <dbReference type="Pfam" id="PF07980"/>
    </source>
</evidence>
<sequence length="495" mass="55347">MKKYIVVLMVLTGVIGIHSCSEKDLELSNPNQLSPETYFANEAQVQAAVNASYANLQTVALYGRLMWYMLDNMSHEQTPNGQQEADKVTFYDFTYDSSNAQIADFWDSCFRGINKANFVIGNQEKINEIPENLLSASRKRKFIGEARFLRANYYFMLVNRFGNVPLLNGDNTQPEGKPISPKAAVVAQIIDDLTYAKANLLSKSEEENGRATKGAAQALLGKVLLYEKQYGPALSAFREMSGYALEADYYDNFKEETEHGIESVFEVEYDLALGTGAKWDSNVIGAGQNHATFRGQDYGNLDWFNVYPSDDLLAEFEADDSRFAGSFYVVGDTYLDGTKTMEEGNFAENGGNIRPAAWKKYQNYYKQQSENQESGINAKVIRYSDILLMMAECANEVESQAVAVGFINRVRARAGVSALATSLNKQQVFDAIVHERKVELAGEQVRFDDLLRWGRASAFLAGTNFQSGKHELWPIPDREIASNPNVSSEDQNPGY</sequence>
<dbReference type="Pfam" id="PF07980">
    <property type="entry name" value="SusD_RagB"/>
    <property type="match status" value="1"/>
</dbReference>
<evidence type="ECO:0000256" key="2">
    <source>
        <dbReference type="ARBA" id="ARBA00006275"/>
    </source>
</evidence>
<dbReference type="GO" id="GO:0009279">
    <property type="term" value="C:cell outer membrane"/>
    <property type="evidence" value="ECO:0007669"/>
    <property type="project" value="UniProtKB-SubCell"/>
</dbReference>
<dbReference type="AlphaFoldDB" id="A0AAU8RRK1"/>